<dbReference type="PANTHER" id="PTHR37848:SF1">
    <property type="entry name" value="SUN DOMAIN-CONTAINING PROTEIN"/>
    <property type="match status" value="1"/>
</dbReference>
<feature type="region of interest" description="Disordered" evidence="1">
    <location>
        <begin position="1"/>
        <end position="68"/>
    </location>
</feature>
<dbReference type="EMBL" id="JAEPRE010000403">
    <property type="protein sequence ID" value="KAG2228601.1"/>
    <property type="molecule type" value="Genomic_DNA"/>
</dbReference>
<feature type="compositionally biased region" description="Low complexity" evidence="1">
    <location>
        <begin position="11"/>
        <end position="20"/>
    </location>
</feature>
<comment type="caution">
    <text evidence="3">The sequence shown here is derived from an EMBL/GenBank/DDBJ whole genome shotgun (WGS) entry which is preliminary data.</text>
</comment>
<keyword evidence="2" id="KW-0812">Transmembrane</keyword>
<feature type="transmembrane region" description="Helical" evidence="2">
    <location>
        <begin position="246"/>
        <end position="267"/>
    </location>
</feature>
<protein>
    <submittedName>
        <fullName evidence="3">Uncharacterized protein</fullName>
    </submittedName>
</protein>
<gene>
    <name evidence="3" type="ORF">INT48_007087</name>
</gene>
<dbReference type="Proteomes" id="UP000613177">
    <property type="component" value="Unassembled WGS sequence"/>
</dbReference>
<feature type="non-terminal residue" evidence="3">
    <location>
        <position position="315"/>
    </location>
</feature>
<keyword evidence="2" id="KW-1133">Transmembrane helix</keyword>
<reference evidence="3" key="1">
    <citation type="submission" date="2021-01" db="EMBL/GenBank/DDBJ databases">
        <title>Metabolic potential, ecology and presence of endohyphal bacteria is reflected in genomic diversity of Mucoromycotina.</title>
        <authorList>
            <person name="Muszewska A."/>
            <person name="Okrasinska A."/>
            <person name="Steczkiewicz K."/>
            <person name="Drgas O."/>
            <person name="Orlowska M."/>
            <person name="Perlinska-Lenart U."/>
            <person name="Aleksandrzak-Piekarczyk T."/>
            <person name="Szatraj K."/>
            <person name="Zielenkiewicz U."/>
            <person name="Pilsyk S."/>
            <person name="Malc E."/>
            <person name="Mieczkowski P."/>
            <person name="Kruszewska J.S."/>
            <person name="Biernat P."/>
            <person name="Pawlowska J."/>
        </authorList>
    </citation>
    <scope>NUCLEOTIDE SEQUENCE</scope>
    <source>
        <strain evidence="3">WA0000018081</strain>
    </source>
</reference>
<sequence>MELAPPSYDEAVVPSSAATEPSPPPNRLSYDGYILDSSSPPFNPNLPSQGSTADYGPYVDNPTDGLADAPLLGNIQSRSQEYTEFAGRPAPPNYSLYRAKFKTVKEGVISRDTHINKDPEALVQFLYQHNNRPRMTIHFYGYHEETEYTTTTTRNSDGELVQERRPTTRRIDDFNFDFNISEQISTTCQGVYIVPDKETGEIKNLRDLSIRNSGFYENIEISFQMENHEIIVKTDHDVSRWIDNKYIRFFFFITCLWIITWPVIWLFKKSFGHKTLKSSWNMNISERDWYAMHVQEVVNSCKDVLNGVKNMVSKD</sequence>
<evidence type="ECO:0000313" key="4">
    <source>
        <dbReference type="Proteomes" id="UP000613177"/>
    </source>
</evidence>
<keyword evidence="2" id="KW-0472">Membrane</keyword>
<name>A0A8H7SI08_9FUNG</name>
<evidence type="ECO:0000256" key="1">
    <source>
        <dbReference type="SAM" id="MobiDB-lite"/>
    </source>
</evidence>
<accession>A0A8H7SI08</accession>
<dbReference type="AlphaFoldDB" id="A0A8H7SI08"/>
<evidence type="ECO:0000256" key="2">
    <source>
        <dbReference type="SAM" id="Phobius"/>
    </source>
</evidence>
<evidence type="ECO:0000313" key="3">
    <source>
        <dbReference type="EMBL" id="KAG2228601.1"/>
    </source>
</evidence>
<keyword evidence="4" id="KW-1185">Reference proteome</keyword>
<dbReference type="PANTHER" id="PTHR37848">
    <property type="entry name" value="EXPRESSED PROTEIN"/>
    <property type="match status" value="1"/>
</dbReference>
<proteinExistence type="predicted"/>
<feature type="compositionally biased region" description="Low complexity" evidence="1">
    <location>
        <begin position="37"/>
        <end position="48"/>
    </location>
</feature>
<organism evidence="3 4">
    <name type="scientific">Thamnidium elegans</name>
    <dbReference type="NCBI Taxonomy" id="101142"/>
    <lineage>
        <taxon>Eukaryota</taxon>
        <taxon>Fungi</taxon>
        <taxon>Fungi incertae sedis</taxon>
        <taxon>Mucoromycota</taxon>
        <taxon>Mucoromycotina</taxon>
        <taxon>Mucoromycetes</taxon>
        <taxon>Mucorales</taxon>
        <taxon>Mucorineae</taxon>
        <taxon>Mucoraceae</taxon>
        <taxon>Thamnidium</taxon>
    </lineage>
</organism>